<reference evidence="2" key="1">
    <citation type="submission" date="2024-03" db="EMBL/GenBank/DDBJ databases">
        <title>WGS assembly of Saponaria officinalis var. Norfolk2.</title>
        <authorList>
            <person name="Jenkins J."/>
            <person name="Shu S."/>
            <person name="Grimwood J."/>
            <person name="Barry K."/>
            <person name="Goodstein D."/>
            <person name="Schmutz J."/>
            <person name="Leebens-Mack J."/>
            <person name="Osbourn A."/>
        </authorList>
    </citation>
    <scope>NUCLEOTIDE SEQUENCE [LARGE SCALE GENOMIC DNA]</scope>
    <source>
        <strain evidence="2">JIC</strain>
    </source>
</reference>
<dbReference type="EMBL" id="JBDFQZ010000009">
    <property type="protein sequence ID" value="KAK9690962.1"/>
    <property type="molecule type" value="Genomic_DNA"/>
</dbReference>
<sequence length="93" mass="10809">MAIRFHRILSSVKQGLKQQSVISKVPKGYIPVYVGDKADKQRYMVPLSYLRDPRFQGLLHRVEEEFGFNHSMGGLTLRCTEETFFHLTSQLNH</sequence>
<organism evidence="2 3">
    <name type="scientific">Saponaria officinalis</name>
    <name type="common">Common soapwort</name>
    <name type="synonym">Lychnis saponaria</name>
    <dbReference type="NCBI Taxonomy" id="3572"/>
    <lineage>
        <taxon>Eukaryota</taxon>
        <taxon>Viridiplantae</taxon>
        <taxon>Streptophyta</taxon>
        <taxon>Embryophyta</taxon>
        <taxon>Tracheophyta</taxon>
        <taxon>Spermatophyta</taxon>
        <taxon>Magnoliopsida</taxon>
        <taxon>eudicotyledons</taxon>
        <taxon>Gunneridae</taxon>
        <taxon>Pentapetalae</taxon>
        <taxon>Caryophyllales</taxon>
        <taxon>Caryophyllaceae</taxon>
        <taxon>Caryophylleae</taxon>
        <taxon>Saponaria</taxon>
    </lineage>
</organism>
<dbReference type="GO" id="GO:0009733">
    <property type="term" value="P:response to auxin"/>
    <property type="evidence" value="ECO:0007669"/>
    <property type="project" value="InterPro"/>
</dbReference>
<keyword evidence="3" id="KW-1185">Reference proteome</keyword>
<name>A0AAW1IMY1_SAPOF</name>
<protein>
    <submittedName>
        <fullName evidence="2">Uncharacterized protein</fullName>
    </submittedName>
</protein>
<dbReference type="Pfam" id="PF02519">
    <property type="entry name" value="Auxin_inducible"/>
    <property type="match status" value="1"/>
</dbReference>
<evidence type="ECO:0000313" key="2">
    <source>
        <dbReference type="EMBL" id="KAK9690962.1"/>
    </source>
</evidence>
<comment type="caution">
    <text evidence="2">The sequence shown here is derived from an EMBL/GenBank/DDBJ whole genome shotgun (WGS) entry which is preliminary data.</text>
</comment>
<proteinExistence type="inferred from homology"/>
<evidence type="ECO:0000313" key="3">
    <source>
        <dbReference type="Proteomes" id="UP001443914"/>
    </source>
</evidence>
<accession>A0AAW1IMY1</accession>
<dbReference type="PANTHER" id="PTHR31929">
    <property type="entry name" value="SAUR-LIKE AUXIN-RESPONSIVE PROTEIN FAMILY-RELATED"/>
    <property type="match status" value="1"/>
</dbReference>
<dbReference type="InterPro" id="IPR003676">
    <property type="entry name" value="SAUR_fam"/>
</dbReference>
<evidence type="ECO:0000256" key="1">
    <source>
        <dbReference type="ARBA" id="ARBA00006974"/>
    </source>
</evidence>
<gene>
    <name evidence="2" type="ORF">RND81_09G166600</name>
</gene>
<dbReference type="AlphaFoldDB" id="A0AAW1IMY1"/>
<dbReference type="Proteomes" id="UP001443914">
    <property type="component" value="Unassembled WGS sequence"/>
</dbReference>
<comment type="similarity">
    <text evidence="1">Belongs to the ARG7 family.</text>
</comment>